<protein>
    <recommendedName>
        <fullName evidence="4">TspO and MBR related proteins</fullName>
    </recommendedName>
</protein>
<evidence type="ECO:0000256" key="1">
    <source>
        <dbReference type="SAM" id="Phobius"/>
    </source>
</evidence>
<dbReference type="PANTHER" id="PTHR33802">
    <property type="entry name" value="SI:CH211-161H7.5-RELATED"/>
    <property type="match status" value="1"/>
</dbReference>
<gene>
    <name evidence="2" type="ORF">SAMN04488505_102910</name>
</gene>
<keyword evidence="1" id="KW-0472">Membrane</keyword>
<evidence type="ECO:0008006" key="4">
    <source>
        <dbReference type="Google" id="ProtNLM"/>
    </source>
</evidence>
<dbReference type="OrthoDB" id="5189031at2"/>
<evidence type="ECO:0000313" key="3">
    <source>
        <dbReference type="Proteomes" id="UP000198984"/>
    </source>
</evidence>
<keyword evidence="1" id="KW-0812">Transmembrane</keyword>
<proteinExistence type="predicted"/>
<accession>A0A1H7SE77</accession>
<dbReference type="AlphaFoldDB" id="A0A1H7SE77"/>
<keyword evidence="1" id="KW-1133">Transmembrane helix</keyword>
<feature type="transmembrane region" description="Helical" evidence="1">
    <location>
        <begin position="60"/>
        <end position="81"/>
    </location>
</feature>
<keyword evidence="3" id="KW-1185">Reference proteome</keyword>
<feature type="transmembrane region" description="Helical" evidence="1">
    <location>
        <begin position="97"/>
        <end position="115"/>
    </location>
</feature>
<dbReference type="Proteomes" id="UP000198984">
    <property type="component" value="Unassembled WGS sequence"/>
</dbReference>
<dbReference type="EMBL" id="FOBB01000002">
    <property type="protein sequence ID" value="SEL70932.1"/>
    <property type="molecule type" value="Genomic_DNA"/>
</dbReference>
<evidence type="ECO:0000313" key="2">
    <source>
        <dbReference type="EMBL" id="SEL70932.1"/>
    </source>
</evidence>
<feature type="transmembrane region" description="Helical" evidence="1">
    <location>
        <begin position="186"/>
        <end position="206"/>
    </location>
</feature>
<dbReference type="STRING" id="573321.SAMN04488505_102910"/>
<name>A0A1H7SE77_9BACT</name>
<feature type="transmembrane region" description="Helical" evidence="1">
    <location>
        <begin position="213"/>
        <end position="229"/>
    </location>
</feature>
<feature type="transmembrane region" description="Helical" evidence="1">
    <location>
        <begin position="12"/>
        <end position="31"/>
    </location>
</feature>
<sequence>MAADETLHYKNQSIFHAIGFILVIGVNFLAVKMPINGMRTGEIAEKYAHLLLPATITQDIWGAIYLALFAFIVYQLWLAFWGDHPQELTRLMTHMRYWWLISCVANAGWFFAWHYELVPLALLLKLVLLVSLIAIHYNFSIGHTHVSKREKLLLQFPFSLYLGWISFSTLSDIETLMVYWGWNGQLIGMVTWTVLMVGLLAGFGAYMVLQHHNILYGVITIWSLTGIIIKRKTAEGLPVPALTTACYIAIVLIAGTIGWYFYKRKKDLQPQ</sequence>
<dbReference type="PANTHER" id="PTHR33802:SF1">
    <property type="entry name" value="XK-RELATED PROTEIN"/>
    <property type="match status" value="1"/>
</dbReference>
<organism evidence="2 3">
    <name type="scientific">Chitinophaga rupis</name>
    <dbReference type="NCBI Taxonomy" id="573321"/>
    <lineage>
        <taxon>Bacteria</taxon>
        <taxon>Pseudomonadati</taxon>
        <taxon>Bacteroidota</taxon>
        <taxon>Chitinophagia</taxon>
        <taxon>Chitinophagales</taxon>
        <taxon>Chitinophagaceae</taxon>
        <taxon>Chitinophaga</taxon>
    </lineage>
</organism>
<dbReference type="RefSeq" id="WP_089911020.1">
    <property type="nucleotide sequence ID" value="NZ_FOBB01000002.1"/>
</dbReference>
<feature type="transmembrane region" description="Helical" evidence="1">
    <location>
        <begin position="241"/>
        <end position="262"/>
    </location>
</feature>
<feature type="transmembrane region" description="Helical" evidence="1">
    <location>
        <begin position="160"/>
        <end position="180"/>
    </location>
</feature>
<feature type="transmembrane region" description="Helical" evidence="1">
    <location>
        <begin position="121"/>
        <end position="139"/>
    </location>
</feature>
<reference evidence="2 3" key="1">
    <citation type="submission" date="2016-10" db="EMBL/GenBank/DDBJ databases">
        <authorList>
            <person name="de Groot N.N."/>
        </authorList>
    </citation>
    <scope>NUCLEOTIDE SEQUENCE [LARGE SCALE GENOMIC DNA]</scope>
    <source>
        <strain evidence="2 3">DSM 21039</strain>
    </source>
</reference>